<accession>A0A557SY84</accession>
<organism evidence="3 4">
    <name type="scientific">Candidatus Nitrosocosmicus arcticus</name>
    <dbReference type="NCBI Taxonomy" id="2035267"/>
    <lineage>
        <taxon>Archaea</taxon>
        <taxon>Nitrososphaerota</taxon>
        <taxon>Nitrososphaeria</taxon>
        <taxon>Nitrososphaerales</taxon>
        <taxon>Nitrososphaeraceae</taxon>
        <taxon>Candidatus Nitrosocosmicus</taxon>
    </lineage>
</organism>
<feature type="transmembrane region" description="Helical" evidence="2">
    <location>
        <begin position="52"/>
        <end position="70"/>
    </location>
</feature>
<keyword evidence="2" id="KW-1133">Transmembrane helix</keyword>
<proteinExistence type="predicted"/>
<name>A0A557SY84_9ARCH</name>
<feature type="region of interest" description="Disordered" evidence="1">
    <location>
        <begin position="1"/>
        <end position="21"/>
    </location>
</feature>
<comment type="caution">
    <text evidence="3">The sequence shown here is derived from an EMBL/GenBank/DDBJ whole genome shotgun (WGS) entry which is preliminary data.</text>
</comment>
<dbReference type="RefSeq" id="WP_144729070.1">
    <property type="nucleotide sequence ID" value="NZ_ML675579.1"/>
</dbReference>
<dbReference type="Proteomes" id="UP000315289">
    <property type="component" value="Unassembled WGS sequence"/>
</dbReference>
<evidence type="ECO:0000313" key="4">
    <source>
        <dbReference type="Proteomes" id="UP000315289"/>
    </source>
</evidence>
<dbReference type="EMBL" id="VOAH01000003">
    <property type="protein sequence ID" value="TVP41566.1"/>
    <property type="molecule type" value="Genomic_DNA"/>
</dbReference>
<dbReference type="AlphaFoldDB" id="A0A557SY84"/>
<sequence>MSKDESATGSNSNDNNSRKSNKHSTVIWPLIGGIAVIGFSILLLTLRAIMPSLIIMLTGISLIVYWIYIIKMKNQGTGSKYDKQCLCAICEHKESSVCIQQKCICCSIAKGDKIVGHTNNALQ</sequence>
<evidence type="ECO:0000256" key="1">
    <source>
        <dbReference type="SAM" id="MobiDB-lite"/>
    </source>
</evidence>
<dbReference type="OrthoDB" id="11482at2157"/>
<reference evidence="3 4" key="1">
    <citation type="journal article" date="2019" name="Front. Microbiol.">
        <title>Ammonia Oxidation by the Arctic Terrestrial Thaumarchaeote Candidatus Nitrosocosmicus arcticus Is Stimulated by Increasing Temperatures.</title>
        <authorList>
            <person name="Alves R.J.E."/>
            <person name="Kerou M."/>
            <person name="Zappe A."/>
            <person name="Bittner R."/>
            <person name="Abby S.S."/>
            <person name="Schmidt H.A."/>
            <person name="Pfeifer K."/>
            <person name="Schleper C."/>
        </authorList>
    </citation>
    <scope>NUCLEOTIDE SEQUENCE [LARGE SCALE GENOMIC DNA]</scope>
    <source>
        <strain evidence="3 4">Kfb</strain>
    </source>
</reference>
<protein>
    <submittedName>
        <fullName evidence="3">Uncharacterized protein</fullName>
    </submittedName>
</protein>
<feature type="transmembrane region" description="Helical" evidence="2">
    <location>
        <begin position="26"/>
        <end position="46"/>
    </location>
</feature>
<gene>
    <name evidence="3" type="ORF">NARC_30281</name>
</gene>
<evidence type="ECO:0000256" key="2">
    <source>
        <dbReference type="SAM" id="Phobius"/>
    </source>
</evidence>
<keyword evidence="4" id="KW-1185">Reference proteome</keyword>
<keyword evidence="2" id="KW-0472">Membrane</keyword>
<evidence type="ECO:0000313" key="3">
    <source>
        <dbReference type="EMBL" id="TVP41566.1"/>
    </source>
</evidence>
<keyword evidence="2" id="KW-0812">Transmembrane</keyword>